<protein>
    <submittedName>
        <fullName evidence="2">Uncharacterized protein</fullName>
    </submittedName>
</protein>
<comment type="caution">
    <text evidence="2">The sequence shown here is derived from an EMBL/GenBank/DDBJ whole genome shotgun (WGS) entry which is preliminary data.</text>
</comment>
<evidence type="ECO:0000313" key="2">
    <source>
        <dbReference type="EMBL" id="MEQ2176264.1"/>
    </source>
</evidence>
<sequence length="171" mass="19722">MKYKQLRLPTGSADVLRYVALTLVIIIILLSVALLVCCRKRPEKHHTGKATHTHTLTHTHTNTAFKICRIFYFIVLVVPYDRDPNVSGPISECQKSGELRTPAALKKLGNIFNYRPTRSGLMLSLGSHMVQMLVMHWPKTSYRNPHKKQRQCYNCRFLTEKYLLPHTYSKA</sequence>
<organism evidence="2 3">
    <name type="scientific">Goodea atripinnis</name>
    <dbReference type="NCBI Taxonomy" id="208336"/>
    <lineage>
        <taxon>Eukaryota</taxon>
        <taxon>Metazoa</taxon>
        <taxon>Chordata</taxon>
        <taxon>Craniata</taxon>
        <taxon>Vertebrata</taxon>
        <taxon>Euteleostomi</taxon>
        <taxon>Actinopterygii</taxon>
        <taxon>Neopterygii</taxon>
        <taxon>Teleostei</taxon>
        <taxon>Neoteleostei</taxon>
        <taxon>Acanthomorphata</taxon>
        <taxon>Ovalentaria</taxon>
        <taxon>Atherinomorphae</taxon>
        <taxon>Cyprinodontiformes</taxon>
        <taxon>Goodeidae</taxon>
        <taxon>Goodea</taxon>
    </lineage>
</organism>
<gene>
    <name evidence="2" type="ORF">GOODEAATRI_026242</name>
</gene>
<feature type="transmembrane region" description="Helical" evidence="1">
    <location>
        <begin position="15"/>
        <end position="37"/>
    </location>
</feature>
<dbReference type="Proteomes" id="UP001476798">
    <property type="component" value="Unassembled WGS sequence"/>
</dbReference>
<accession>A0ABV0NZT3</accession>
<keyword evidence="1" id="KW-0472">Membrane</keyword>
<evidence type="ECO:0000256" key="1">
    <source>
        <dbReference type="SAM" id="Phobius"/>
    </source>
</evidence>
<evidence type="ECO:0000313" key="3">
    <source>
        <dbReference type="Proteomes" id="UP001476798"/>
    </source>
</evidence>
<dbReference type="EMBL" id="JAHRIO010053192">
    <property type="protein sequence ID" value="MEQ2176264.1"/>
    <property type="molecule type" value="Genomic_DNA"/>
</dbReference>
<keyword evidence="3" id="KW-1185">Reference proteome</keyword>
<reference evidence="2 3" key="1">
    <citation type="submission" date="2021-06" db="EMBL/GenBank/DDBJ databases">
        <authorList>
            <person name="Palmer J.M."/>
        </authorList>
    </citation>
    <scope>NUCLEOTIDE SEQUENCE [LARGE SCALE GENOMIC DNA]</scope>
    <source>
        <strain evidence="2 3">GA_2019</strain>
        <tissue evidence="2">Muscle</tissue>
    </source>
</reference>
<proteinExistence type="predicted"/>
<keyword evidence="1" id="KW-0812">Transmembrane</keyword>
<name>A0ABV0NZT3_9TELE</name>
<keyword evidence="1" id="KW-1133">Transmembrane helix</keyword>